<accession>A0A4Q1K2D8</accession>
<feature type="transmembrane region" description="Helical" evidence="1">
    <location>
        <begin position="12"/>
        <end position="31"/>
    </location>
</feature>
<dbReference type="AlphaFoldDB" id="A0A4Q1K2D8"/>
<gene>
    <name evidence="2" type="ORF">EQG61_13640</name>
</gene>
<sequence>MKILQYLFQKRIVIVLLLILVFINLFNENYIHFGINKTVGWAFDITDFSPIIFLITFYSFILIYGILALSKKETNMKISIGHVIVVSISAILLENRNAGLLTILNCLSVILFVMNIFKSLKQKNQSAHNSR</sequence>
<dbReference type="Proteomes" id="UP000289857">
    <property type="component" value="Unassembled WGS sequence"/>
</dbReference>
<reference evidence="3" key="1">
    <citation type="submission" date="2019-01" db="EMBL/GenBank/DDBJ databases">
        <title>Cytophagaceae bacterium strain CAR-16.</title>
        <authorList>
            <person name="Chen W.-M."/>
        </authorList>
    </citation>
    <scope>NUCLEOTIDE SEQUENCE [LARGE SCALE GENOMIC DNA]</scope>
    <source>
        <strain evidence="3">WWJ-16</strain>
    </source>
</reference>
<keyword evidence="1" id="KW-1133">Transmembrane helix</keyword>
<name>A0A4Q1K2D8_9FLAO</name>
<feature type="transmembrane region" description="Helical" evidence="1">
    <location>
        <begin position="99"/>
        <end position="117"/>
    </location>
</feature>
<comment type="caution">
    <text evidence="2">The sequence shown here is derived from an EMBL/GenBank/DDBJ whole genome shotgun (WGS) entry which is preliminary data.</text>
</comment>
<dbReference type="OrthoDB" id="1377491at2"/>
<dbReference type="EMBL" id="SBKN01000013">
    <property type="protein sequence ID" value="RXR18869.1"/>
    <property type="molecule type" value="Genomic_DNA"/>
</dbReference>
<organism evidence="2 3">
    <name type="scientific">Flavobacterium stagni</name>
    <dbReference type="NCBI Taxonomy" id="2506421"/>
    <lineage>
        <taxon>Bacteria</taxon>
        <taxon>Pseudomonadati</taxon>
        <taxon>Bacteroidota</taxon>
        <taxon>Flavobacteriia</taxon>
        <taxon>Flavobacteriales</taxon>
        <taxon>Flavobacteriaceae</taxon>
        <taxon>Flavobacterium</taxon>
    </lineage>
</organism>
<evidence type="ECO:0000313" key="3">
    <source>
        <dbReference type="Proteomes" id="UP000289857"/>
    </source>
</evidence>
<keyword evidence="1" id="KW-0812">Transmembrane</keyword>
<keyword evidence="1" id="KW-0472">Membrane</keyword>
<evidence type="ECO:0000313" key="2">
    <source>
        <dbReference type="EMBL" id="RXR18869.1"/>
    </source>
</evidence>
<keyword evidence="3" id="KW-1185">Reference proteome</keyword>
<dbReference type="RefSeq" id="WP_129462506.1">
    <property type="nucleotide sequence ID" value="NZ_SBKN01000013.1"/>
</dbReference>
<feature type="transmembrane region" description="Helical" evidence="1">
    <location>
        <begin position="76"/>
        <end position="93"/>
    </location>
</feature>
<feature type="transmembrane region" description="Helical" evidence="1">
    <location>
        <begin position="51"/>
        <end position="69"/>
    </location>
</feature>
<protein>
    <submittedName>
        <fullName evidence="2">Uncharacterized protein</fullName>
    </submittedName>
</protein>
<proteinExistence type="predicted"/>
<evidence type="ECO:0000256" key="1">
    <source>
        <dbReference type="SAM" id="Phobius"/>
    </source>
</evidence>